<reference evidence="3" key="1">
    <citation type="submission" date="2024-07" db="EMBL/GenBank/DDBJ databases">
        <title>Two chromosome-level genome assemblies of Korean endemic species Abeliophyllum distichum and Forsythia ovata (Oleaceae).</title>
        <authorList>
            <person name="Jang H."/>
        </authorList>
    </citation>
    <scope>NUCLEOTIDE SEQUENCE [LARGE SCALE GENOMIC DNA]</scope>
</reference>
<evidence type="ECO:0000313" key="3">
    <source>
        <dbReference type="Proteomes" id="UP001604277"/>
    </source>
</evidence>
<feature type="region of interest" description="Disordered" evidence="1">
    <location>
        <begin position="66"/>
        <end position="110"/>
    </location>
</feature>
<dbReference type="AlphaFoldDB" id="A0ABD1U811"/>
<keyword evidence="3" id="KW-1185">Reference proteome</keyword>
<dbReference type="Proteomes" id="UP001604277">
    <property type="component" value="Unassembled WGS sequence"/>
</dbReference>
<comment type="caution">
    <text evidence="2">The sequence shown here is derived from an EMBL/GenBank/DDBJ whole genome shotgun (WGS) entry which is preliminary data.</text>
</comment>
<feature type="compositionally biased region" description="Basic and acidic residues" evidence="1">
    <location>
        <begin position="98"/>
        <end position="110"/>
    </location>
</feature>
<name>A0ABD1U811_9LAMI</name>
<protein>
    <submittedName>
        <fullName evidence="2">Uncharacterized protein</fullName>
    </submittedName>
</protein>
<evidence type="ECO:0000313" key="2">
    <source>
        <dbReference type="EMBL" id="KAL2521125.1"/>
    </source>
</evidence>
<proteinExistence type="predicted"/>
<accession>A0ABD1U811</accession>
<organism evidence="2 3">
    <name type="scientific">Forsythia ovata</name>
    <dbReference type="NCBI Taxonomy" id="205694"/>
    <lineage>
        <taxon>Eukaryota</taxon>
        <taxon>Viridiplantae</taxon>
        <taxon>Streptophyta</taxon>
        <taxon>Embryophyta</taxon>
        <taxon>Tracheophyta</taxon>
        <taxon>Spermatophyta</taxon>
        <taxon>Magnoliopsida</taxon>
        <taxon>eudicotyledons</taxon>
        <taxon>Gunneridae</taxon>
        <taxon>Pentapetalae</taxon>
        <taxon>asterids</taxon>
        <taxon>lamiids</taxon>
        <taxon>Lamiales</taxon>
        <taxon>Oleaceae</taxon>
        <taxon>Forsythieae</taxon>
        <taxon>Forsythia</taxon>
    </lineage>
</organism>
<dbReference type="EMBL" id="JBFOLJ010000007">
    <property type="protein sequence ID" value="KAL2521125.1"/>
    <property type="molecule type" value="Genomic_DNA"/>
</dbReference>
<evidence type="ECO:0000256" key="1">
    <source>
        <dbReference type="SAM" id="MobiDB-lite"/>
    </source>
</evidence>
<gene>
    <name evidence="2" type="ORF">Fot_25048</name>
</gene>
<sequence length="110" mass="11808">MRVVGENEDISPQPSVLRTTSVLEVAILQASKAIVGTSTDVPLASRITMDILSVLLLEETLLRSEDIQQSGKKKTLADDKGEMAVPRKSTEGDGGSGDSRKTKRDREAPS</sequence>